<feature type="domain" description="Ubiquitin-like" evidence="2">
    <location>
        <begin position="1"/>
        <end position="77"/>
    </location>
</feature>
<gene>
    <name evidence="3" type="ORF">CCMP2556_LOCUS46040</name>
</gene>
<dbReference type="EMBL" id="CAXAMN010025672">
    <property type="protein sequence ID" value="CAK9096882.1"/>
    <property type="molecule type" value="Genomic_DNA"/>
</dbReference>
<proteinExistence type="predicted"/>
<evidence type="ECO:0000313" key="4">
    <source>
        <dbReference type="Proteomes" id="UP001642484"/>
    </source>
</evidence>
<keyword evidence="4" id="KW-1185">Reference proteome</keyword>
<protein>
    <recommendedName>
        <fullName evidence="2">Ubiquitin-like domain-containing protein</fullName>
    </recommendedName>
</protein>
<dbReference type="PROSITE" id="PS50053">
    <property type="entry name" value="UBIQUITIN_2"/>
    <property type="match status" value="1"/>
</dbReference>
<comment type="caution">
    <text evidence="3">The sequence shown here is derived from an EMBL/GenBank/DDBJ whole genome shotgun (WGS) entry which is preliminary data.</text>
</comment>
<name>A0ABP0R8I5_9DINO</name>
<evidence type="ECO:0000256" key="1">
    <source>
        <dbReference type="SAM" id="MobiDB-lite"/>
    </source>
</evidence>
<dbReference type="InterPro" id="IPR000626">
    <property type="entry name" value="Ubiquitin-like_dom"/>
</dbReference>
<reference evidence="3 4" key="1">
    <citation type="submission" date="2024-02" db="EMBL/GenBank/DDBJ databases">
        <authorList>
            <person name="Chen Y."/>
            <person name="Shah S."/>
            <person name="Dougan E. K."/>
            <person name="Thang M."/>
            <person name="Chan C."/>
        </authorList>
    </citation>
    <scope>NUCLEOTIDE SEQUENCE [LARGE SCALE GENOMIC DNA]</scope>
</reference>
<organism evidence="3 4">
    <name type="scientific">Durusdinium trenchii</name>
    <dbReference type="NCBI Taxonomy" id="1381693"/>
    <lineage>
        <taxon>Eukaryota</taxon>
        <taxon>Sar</taxon>
        <taxon>Alveolata</taxon>
        <taxon>Dinophyceae</taxon>
        <taxon>Suessiales</taxon>
        <taxon>Symbiodiniaceae</taxon>
        <taxon>Durusdinium</taxon>
    </lineage>
</organism>
<accession>A0ABP0R8I5</accession>
<sequence>MKISCQSAMSGELLLDLELEPSNSLLLVREQLVQKTHIKEPFSLILEGQPLRGRESLEANGLKAGSVVEVIQQGIPGWTCICHGDEVGRETSGDFLIWDVPFKEVAALSAQATRVRIQERGKPEMAVESLPDSYPIQDLRRGVPIGYGRALMREEVDQTWTSPTSCGTPAPTGIASTTTSWSERSITAATMEEGYIGTGRSVDGPWAADRIWSCTLMSPKRSELGSELGVPSEKELKCARTGGPPPWRGGRLIGLGPVFKPHGIVNR</sequence>
<feature type="region of interest" description="Disordered" evidence="1">
    <location>
        <begin position="159"/>
        <end position="179"/>
    </location>
</feature>
<evidence type="ECO:0000259" key="2">
    <source>
        <dbReference type="PROSITE" id="PS50053"/>
    </source>
</evidence>
<evidence type="ECO:0000313" key="3">
    <source>
        <dbReference type="EMBL" id="CAK9096882.1"/>
    </source>
</evidence>
<dbReference type="Proteomes" id="UP001642484">
    <property type="component" value="Unassembled WGS sequence"/>
</dbReference>